<dbReference type="AlphaFoldDB" id="A0A1D1YG17"/>
<proteinExistence type="predicted"/>
<organism evidence="3">
    <name type="scientific">Anthurium amnicola</name>
    <dbReference type="NCBI Taxonomy" id="1678845"/>
    <lineage>
        <taxon>Eukaryota</taxon>
        <taxon>Viridiplantae</taxon>
        <taxon>Streptophyta</taxon>
        <taxon>Embryophyta</taxon>
        <taxon>Tracheophyta</taxon>
        <taxon>Spermatophyta</taxon>
        <taxon>Magnoliopsida</taxon>
        <taxon>Liliopsida</taxon>
        <taxon>Araceae</taxon>
        <taxon>Pothoideae</taxon>
        <taxon>Potheae</taxon>
        <taxon>Anthurium</taxon>
    </lineage>
</organism>
<accession>A0A1D1YG17</accession>
<protein>
    <submittedName>
        <fullName evidence="3">Zinc finger with UFM1-specific peptidase domain protein</fullName>
    </submittedName>
</protein>
<evidence type="ECO:0000313" key="4">
    <source>
        <dbReference type="EMBL" id="JAT67931.1"/>
    </source>
</evidence>
<dbReference type="EMBL" id="GDJX01000005">
    <property type="protein sequence ID" value="JAT67931.1"/>
    <property type="molecule type" value="Transcribed_RNA"/>
</dbReference>
<name>A0A1D1YG17_9ARAE</name>
<dbReference type="Pfam" id="PF07910">
    <property type="entry name" value="Peptidase_C78"/>
    <property type="match status" value="1"/>
</dbReference>
<dbReference type="GO" id="GO:0019783">
    <property type="term" value="F:ubiquitin-like protein peptidase activity"/>
    <property type="evidence" value="ECO:0007669"/>
    <property type="project" value="TreeGrafter"/>
</dbReference>
<dbReference type="PANTHER" id="PTHR48153:SF4">
    <property type="entry name" value="UBIQUITIN CARBOXYL-TERMINAL HYDROLASE MUG105"/>
    <property type="match status" value="1"/>
</dbReference>
<dbReference type="Gene3D" id="3.90.70.130">
    <property type="match status" value="2"/>
</dbReference>
<evidence type="ECO:0000256" key="1">
    <source>
        <dbReference type="ARBA" id="ARBA00022801"/>
    </source>
</evidence>
<evidence type="ECO:0000313" key="3">
    <source>
        <dbReference type="EMBL" id="JAT53579.1"/>
    </source>
</evidence>
<dbReference type="InterPro" id="IPR012462">
    <property type="entry name" value="UFSP1/2_DUB_cat"/>
</dbReference>
<feature type="domain" description="UFSP1/2/DUB catalytic" evidence="2">
    <location>
        <begin position="132"/>
        <end position="413"/>
    </location>
</feature>
<reference evidence="3" key="1">
    <citation type="submission" date="2015-07" db="EMBL/GenBank/DDBJ databases">
        <title>Transcriptome Assembly of Anthurium amnicola.</title>
        <authorList>
            <person name="Suzuki J."/>
        </authorList>
    </citation>
    <scope>NUCLEOTIDE SEQUENCE</scope>
</reference>
<evidence type="ECO:0000259" key="2">
    <source>
        <dbReference type="Pfam" id="PF07910"/>
    </source>
</evidence>
<sequence length="438" mass="49638">MSSPCPFCHLNVPLAELEWHANNHLEEEELARDIELAHQIALAPPSPTNVDKTMKFAKTFDGFPMLAAECGTSRFNFNSRNYNERLDRDNISCLVNLQNRCSFHKVEGGLMMLLRRCLYMENYNLESVITDHVDHFQSIESEDSGWGCGWRNIQMLCSHLMMERQEAKEVMFGGSGFVPDIPSLQRWLEIAWERGFDGPGAKSFNKRVYGSKKWIGATECATLLRSFGLRARIVDLDSEKIGSSQSLGQRVRLVDEVKRKSKQVSGPMDKFLLHSDMNGKGRLATHISANFYTKHTSDGPDNDNCLRRAKGPRILVDWVWNYFCSGVSGKSTHQVTVSEKMPLYFQHSGHSRTIVGIQMKKGVQGMPDVYNLLVLDPGQSTAALERSLREKNGWQQLIKRGLHTLKKPQYQLCYVDPGIAHGAEMEDLKILDSVLIKI</sequence>
<dbReference type="PANTHER" id="PTHR48153">
    <property type="entry name" value="UFM1-SPECIFIC PROTEASE 2"/>
    <property type="match status" value="1"/>
</dbReference>
<keyword evidence="1" id="KW-0378">Hydrolase</keyword>
<gene>
    <name evidence="3" type="primary">ZUFSP_1</name>
    <name evidence="4" type="synonym">ZUFSP_4</name>
    <name evidence="4" type="ORF">g.67674</name>
    <name evidence="3" type="ORF">g.67679</name>
</gene>
<dbReference type="EMBL" id="GDJX01014357">
    <property type="protein sequence ID" value="JAT53579.1"/>
    <property type="molecule type" value="Transcribed_RNA"/>
</dbReference>